<protein>
    <recommendedName>
        <fullName evidence="2">R13L1/DRL21-like LRR repeat region domain-containing protein</fullName>
    </recommendedName>
</protein>
<sequence length="225" mass="25520">MEVNRLRHVCFAVANETSNIPEAIYKVKNLRTFISSTPNLINNTCAAQTLLLVNCSNLKDLPGDINKLFSLRHLIICKTRGHDWIPPVPNLRLLDTFPFPVANIEEGNLKGHYFQSLNNISIVGWPKVSCLPDQIQYLTSLEHLGISGFESLEVLPEWLGNLDSLSRLDLRYCDNLKNMPSREQLLRLTSLENLGIGKCPLLEDRCQPGGEEYNKISHIPKVEFR</sequence>
<feature type="domain" description="R13L1/DRL21-like LRR repeat region" evidence="2">
    <location>
        <begin position="134"/>
        <end position="198"/>
    </location>
</feature>
<gene>
    <name evidence="3" type="ORF">MKW98_030094</name>
</gene>
<dbReference type="EMBL" id="JAJJMB010005117">
    <property type="protein sequence ID" value="KAI3940775.1"/>
    <property type="molecule type" value="Genomic_DNA"/>
</dbReference>
<dbReference type="PANTHER" id="PTHR36766">
    <property type="entry name" value="PLANT BROAD-SPECTRUM MILDEW RESISTANCE PROTEIN RPW8"/>
    <property type="match status" value="1"/>
</dbReference>
<keyword evidence="1" id="KW-0433">Leucine-rich repeat</keyword>
<accession>A0AAD4T7P8</accession>
<dbReference type="PANTHER" id="PTHR36766:SF70">
    <property type="entry name" value="DISEASE RESISTANCE PROTEIN RGA4"/>
    <property type="match status" value="1"/>
</dbReference>
<dbReference type="AlphaFoldDB" id="A0AAD4T7P8"/>
<dbReference type="InterPro" id="IPR032675">
    <property type="entry name" value="LRR_dom_sf"/>
</dbReference>
<evidence type="ECO:0000259" key="2">
    <source>
        <dbReference type="Pfam" id="PF25019"/>
    </source>
</evidence>
<dbReference type="Proteomes" id="UP001202328">
    <property type="component" value="Unassembled WGS sequence"/>
</dbReference>
<dbReference type="Pfam" id="PF25019">
    <property type="entry name" value="LRR_R13L1-DRL21"/>
    <property type="match status" value="1"/>
</dbReference>
<dbReference type="SUPFAM" id="SSF52058">
    <property type="entry name" value="L domain-like"/>
    <property type="match status" value="1"/>
</dbReference>
<organism evidence="3 4">
    <name type="scientific">Papaver atlanticum</name>
    <dbReference type="NCBI Taxonomy" id="357466"/>
    <lineage>
        <taxon>Eukaryota</taxon>
        <taxon>Viridiplantae</taxon>
        <taxon>Streptophyta</taxon>
        <taxon>Embryophyta</taxon>
        <taxon>Tracheophyta</taxon>
        <taxon>Spermatophyta</taxon>
        <taxon>Magnoliopsida</taxon>
        <taxon>Ranunculales</taxon>
        <taxon>Papaveraceae</taxon>
        <taxon>Papaveroideae</taxon>
        <taxon>Papaver</taxon>
    </lineage>
</organism>
<name>A0AAD4T7P8_9MAGN</name>
<evidence type="ECO:0000256" key="1">
    <source>
        <dbReference type="ARBA" id="ARBA00022614"/>
    </source>
</evidence>
<evidence type="ECO:0000313" key="4">
    <source>
        <dbReference type="Proteomes" id="UP001202328"/>
    </source>
</evidence>
<comment type="caution">
    <text evidence="3">The sequence shown here is derived from an EMBL/GenBank/DDBJ whole genome shotgun (WGS) entry which is preliminary data.</text>
</comment>
<evidence type="ECO:0000313" key="3">
    <source>
        <dbReference type="EMBL" id="KAI3940775.1"/>
    </source>
</evidence>
<proteinExistence type="predicted"/>
<keyword evidence="4" id="KW-1185">Reference proteome</keyword>
<reference evidence="3" key="1">
    <citation type="submission" date="2022-04" db="EMBL/GenBank/DDBJ databases">
        <title>A functionally conserved STORR gene fusion in Papaver species that diverged 16.8 million years ago.</title>
        <authorList>
            <person name="Catania T."/>
        </authorList>
    </citation>
    <scope>NUCLEOTIDE SEQUENCE</scope>
    <source>
        <strain evidence="3">S-188037</strain>
    </source>
</reference>
<dbReference type="InterPro" id="IPR056789">
    <property type="entry name" value="LRR_R13L1-DRL21"/>
</dbReference>
<dbReference type="Gene3D" id="3.80.10.10">
    <property type="entry name" value="Ribonuclease Inhibitor"/>
    <property type="match status" value="1"/>
</dbReference>